<evidence type="ECO:0000313" key="2">
    <source>
        <dbReference type="Proteomes" id="UP000886998"/>
    </source>
</evidence>
<protein>
    <submittedName>
        <fullName evidence="1">Uncharacterized protein</fullName>
    </submittedName>
</protein>
<evidence type="ECO:0000313" key="1">
    <source>
        <dbReference type="EMBL" id="GFS33882.1"/>
    </source>
</evidence>
<proteinExistence type="predicted"/>
<keyword evidence="2" id="KW-1185">Reference proteome</keyword>
<comment type="caution">
    <text evidence="1">The sequence shown here is derived from an EMBL/GenBank/DDBJ whole genome shotgun (WGS) entry which is preliminary data.</text>
</comment>
<dbReference type="EMBL" id="BMAV01024543">
    <property type="protein sequence ID" value="GFS33882.1"/>
    <property type="molecule type" value="Genomic_DNA"/>
</dbReference>
<organism evidence="1 2">
    <name type="scientific">Trichonephila inaurata madagascariensis</name>
    <dbReference type="NCBI Taxonomy" id="2747483"/>
    <lineage>
        <taxon>Eukaryota</taxon>
        <taxon>Metazoa</taxon>
        <taxon>Ecdysozoa</taxon>
        <taxon>Arthropoda</taxon>
        <taxon>Chelicerata</taxon>
        <taxon>Arachnida</taxon>
        <taxon>Araneae</taxon>
        <taxon>Araneomorphae</taxon>
        <taxon>Entelegynae</taxon>
        <taxon>Araneoidea</taxon>
        <taxon>Nephilidae</taxon>
        <taxon>Trichonephila</taxon>
        <taxon>Trichonephila inaurata</taxon>
    </lineage>
</organism>
<gene>
    <name evidence="1" type="primary">HNAJ_LOCUS12001</name>
    <name evidence="1" type="ORF">TNIN_28871</name>
</gene>
<sequence length="138" mass="15673">MRISALKRIAGARWGCSGQTFLQTYHTFILPLLTYCCEPLVVAKENVLDTLEKIQSQSLSIVSGTVKTTPIDSMLMLTGDMPLRTIIQEKALIIWEKIIRASGYFSLWNEVSQNLIRNLQTQKGFLQGSVKKFTWFKS</sequence>
<dbReference type="Proteomes" id="UP000886998">
    <property type="component" value="Unassembled WGS sequence"/>
</dbReference>
<dbReference type="OrthoDB" id="6425243at2759"/>
<accession>A0A8X6I748</accession>
<name>A0A8X6I748_9ARAC</name>
<dbReference type="AlphaFoldDB" id="A0A8X6I748"/>
<reference evidence="1" key="1">
    <citation type="submission" date="2020-08" db="EMBL/GenBank/DDBJ databases">
        <title>Multicomponent nature underlies the extraordinary mechanical properties of spider dragline silk.</title>
        <authorList>
            <person name="Kono N."/>
            <person name="Nakamura H."/>
            <person name="Mori M."/>
            <person name="Yoshida Y."/>
            <person name="Ohtoshi R."/>
            <person name="Malay A.D."/>
            <person name="Moran D.A.P."/>
            <person name="Tomita M."/>
            <person name="Numata K."/>
            <person name="Arakawa K."/>
        </authorList>
    </citation>
    <scope>NUCLEOTIDE SEQUENCE</scope>
</reference>